<dbReference type="InterPro" id="IPR022134">
    <property type="entry name" value="DUF3667"/>
</dbReference>
<feature type="transmembrane region" description="Helical" evidence="1">
    <location>
        <begin position="126"/>
        <end position="145"/>
    </location>
</feature>
<evidence type="ECO:0000313" key="2">
    <source>
        <dbReference type="EMBL" id="RKD92300.1"/>
    </source>
</evidence>
<gene>
    <name evidence="2" type="ORF">BC643_2671</name>
</gene>
<keyword evidence="1" id="KW-0472">Membrane</keyword>
<dbReference type="Proteomes" id="UP000283387">
    <property type="component" value="Unassembled WGS sequence"/>
</dbReference>
<name>A0A419W9Z3_9BACT</name>
<protein>
    <submittedName>
        <fullName evidence="2">Uncharacterized protein DUF3667</fullName>
    </submittedName>
</protein>
<organism evidence="2 3">
    <name type="scientific">Mangrovibacterium diazotrophicum</name>
    <dbReference type="NCBI Taxonomy" id="1261403"/>
    <lineage>
        <taxon>Bacteria</taxon>
        <taxon>Pseudomonadati</taxon>
        <taxon>Bacteroidota</taxon>
        <taxon>Bacteroidia</taxon>
        <taxon>Marinilabiliales</taxon>
        <taxon>Prolixibacteraceae</taxon>
        <taxon>Mangrovibacterium</taxon>
    </lineage>
</organism>
<evidence type="ECO:0000313" key="3">
    <source>
        <dbReference type="Proteomes" id="UP000283387"/>
    </source>
</evidence>
<keyword evidence="1" id="KW-0812">Transmembrane</keyword>
<keyword evidence="1" id="KW-1133">Transmembrane helix</keyword>
<proteinExistence type="predicted"/>
<feature type="transmembrane region" description="Helical" evidence="1">
    <location>
        <begin position="157"/>
        <end position="177"/>
    </location>
</feature>
<reference evidence="2 3" key="1">
    <citation type="submission" date="2018-09" db="EMBL/GenBank/DDBJ databases">
        <title>Genomic Encyclopedia of Archaeal and Bacterial Type Strains, Phase II (KMG-II): from individual species to whole genera.</title>
        <authorList>
            <person name="Goeker M."/>
        </authorList>
    </citation>
    <scope>NUCLEOTIDE SEQUENCE [LARGE SCALE GENOMIC DNA]</scope>
    <source>
        <strain evidence="2 3">DSM 27148</strain>
    </source>
</reference>
<feature type="transmembrane region" description="Helical" evidence="1">
    <location>
        <begin position="215"/>
        <end position="240"/>
    </location>
</feature>
<sequence length="241" mass="27687">MQQTCKNCDNQFEGNFCNQCGQEAGVQKINLRFIGYDLQQGLLNFDSGMLYTIKELFTRPGHSIREFIEGKRVHHFKPVSLVVILATIYAFVHHYFGMHLFTDLSANQDEIAHGTLLIYNFFEDQYSLFILLSIPFLAVCTFVLIRSRGYSFAENLVIITFVSAQRLVVSLAMFPLLYIFEGDYPGKTAISSLISIGLYCWVFVQLFWQMKKWKVIFLALASYCLGILLFTLIFVLVVFAI</sequence>
<dbReference type="RefSeq" id="WP_120273523.1">
    <property type="nucleotide sequence ID" value="NZ_RAPN01000001.1"/>
</dbReference>
<dbReference type="EMBL" id="RAPN01000001">
    <property type="protein sequence ID" value="RKD92300.1"/>
    <property type="molecule type" value="Genomic_DNA"/>
</dbReference>
<dbReference type="OrthoDB" id="1315649at2"/>
<dbReference type="Pfam" id="PF12412">
    <property type="entry name" value="DUF3667"/>
    <property type="match status" value="1"/>
</dbReference>
<feature type="transmembrane region" description="Helical" evidence="1">
    <location>
        <begin position="79"/>
        <end position="96"/>
    </location>
</feature>
<keyword evidence="3" id="KW-1185">Reference proteome</keyword>
<accession>A0A419W9Z3</accession>
<dbReference type="AlphaFoldDB" id="A0A419W9Z3"/>
<evidence type="ECO:0000256" key="1">
    <source>
        <dbReference type="SAM" id="Phobius"/>
    </source>
</evidence>
<feature type="transmembrane region" description="Helical" evidence="1">
    <location>
        <begin position="189"/>
        <end position="208"/>
    </location>
</feature>
<comment type="caution">
    <text evidence="2">The sequence shown here is derived from an EMBL/GenBank/DDBJ whole genome shotgun (WGS) entry which is preliminary data.</text>
</comment>